<keyword evidence="4 9" id="KW-0509">mRNA transport</keyword>
<keyword evidence="7 9" id="KW-0906">Nuclear pore complex</keyword>
<keyword evidence="5 9" id="KW-0653">Protein transport</keyword>
<dbReference type="GO" id="GO:0045893">
    <property type="term" value="P:positive regulation of DNA-templated transcription"/>
    <property type="evidence" value="ECO:0007669"/>
    <property type="project" value="TreeGrafter"/>
</dbReference>
<dbReference type="WBParaSite" id="PSU_v2.g7873.t1">
    <property type="protein sequence ID" value="PSU_v2.g7873.t1"/>
    <property type="gene ID" value="PSU_v2.g7873"/>
</dbReference>
<reference evidence="11" key="1">
    <citation type="submission" date="2022-11" db="UniProtKB">
        <authorList>
            <consortium name="WormBaseParasite"/>
        </authorList>
    </citation>
    <scope>IDENTIFICATION</scope>
</reference>
<name>A0A914Z5B6_9BILA</name>
<dbReference type="Pfam" id="PF07575">
    <property type="entry name" value="Nucleopor_Nup85"/>
    <property type="match status" value="1"/>
</dbReference>
<evidence type="ECO:0000256" key="6">
    <source>
        <dbReference type="ARBA" id="ARBA00023010"/>
    </source>
</evidence>
<accession>A0A914Z5B6</accession>
<sequence>MSYAEMYRKAIRKTAEEICQQSCVAEETFYRDSLFVANTVWGLVESILIRPYDRSIVADLIEWANDTFGNARELLNEIQKQADLAPRIEEKDFYWTSVVSLILVGQFQSAISVLSLASDARNNMKLQRMMTLLQLFDYETLHSEQNGDKMIYAQRQVRKHKDTFADDEPLNFIANMLLGDIDTFKHASESLSRPWYEILPAYILFSNPTATVNDLADLTMELYNAIGVNAPNSNTFLNEFIISLMKMKWIEALNNLASVTSLLWLSVHLFDLILKIDDSRLTEEIEAIRDTVFITYAKEIFRTTTNPKLIPCAVTYAFATKDYKYDYVEPFMIIIAENDGPKKPDLIETLIKICQEYALYHAYQEITLALSCRYLRDKDWSTALYWALQNESIDVMETVAYFVLLNASPSAIKGLNIFKEENEVINQSDVMKFLLHFHEFNVALEGRDIPRATGLLHDLIISNLAPPEFVHVLFDNIADVIDATNRCLDKQLQNFNAV</sequence>
<evidence type="ECO:0000256" key="2">
    <source>
        <dbReference type="ARBA" id="ARBA00005573"/>
    </source>
</evidence>
<dbReference type="GO" id="GO:0017056">
    <property type="term" value="F:structural constituent of nuclear pore"/>
    <property type="evidence" value="ECO:0007669"/>
    <property type="project" value="TreeGrafter"/>
</dbReference>
<keyword evidence="10" id="KW-1185">Reference proteome</keyword>
<evidence type="ECO:0000256" key="1">
    <source>
        <dbReference type="ARBA" id="ARBA00004567"/>
    </source>
</evidence>
<proteinExistence type="inferred from homology"/>
<evidence type="ECO:0000256" key="5">
    <source>
        <dbReference type="ARBA" id="ARBA00022927"/>
    </source>
</evidence>
<dbReference type="PANTHER" id="PTHR13373">
    <property type="entry name" value="FROUNT PROTEIN-RELATED"/>
    <property type="match status" value="1"/>
</dbReference>
<comment type="subunit">
    <text evidence="9">Component of the nuclear pore complex (NPC).</text>
</comment>
<evidence type="ECO:0000256" key="7">
    <source>
        <dbReference type="ARBA" id="ARBA00023132"/>
    </source>
</evidence>
<dbReference type="Proteomes" id="UP000887577">
    <property type="component" value="Unplaced"/>
</dbReference>
<dbReference type="GO" id="GO:0006406">
    <property type="term" value="P:mRNA export from nucleus"/>
    <property type="evidence" value="ECO:0007669"/>
    <property type="project" value="TreeGrafter"/>
</dbReference>
<dbReference type="PANTHER" id="PTHR13373:SF21">
    <property type="entry name" value="NUCLEAR PORE COMPLEX PROTEIN NUP85"/>
    <property type="match status" value="1"/>
</dbReference>
<dbReference type="AlphaFoldDB" id="A0A914Z5B6"/>
<evidence type="ECO:0000313" key="10">
    <source>
        <dbReference type="Proteomes" id="UP000887577"/>
    </source>
</evidence>
<comment type="similarity">
    <text evidence="2 9">Belongs to the nucleoporin Nup85 family.</text>
</comment>
<comment type="function">
    <text evidence="9">Functions as a component of the nuclear pore complex (NPC).</text>
</comment>
<comment type="subcellular location">
    <subcellularLocation>
        <location evidence="1 9">Nucleus</location>
        <location evidence="1 9">Nuclear pore complex</location>
    </subcellularLocation>
</comment>
<evidence type="ECO:0000313" key="11">
    <source>
        <dbReference type="WBParaSite" id="PSU_v2.g7873.t1"/>
    </source>
</evidence>
<evidence type="ECO:0000256" key="9">
    <source>
        <dbReference type="RuleBase" id="RU365073"/>
    </source>
</evidence>
<dbReference type="InterPro" id="IPR011502">
    <property type="entry name" value="Nucleoporin_Nup85"/>
</dbReference>
<protein>
    <recommendedName>
        <fullName evidence="9">Nuclear pore complex protein Nup85</fullName>
    </recommendedName>
</protein>
<keyword evidence="6 9" id="KW-0811">Translocation</keyword>
<evidence type="ECO:0000256" key="8">
    <source>
        <dbReference type="ARBA" id="ARBA00023242"/>
    </source>
</evidence>
<evidence type="ECO:0000256" key="4">
    <source>
        <dbReference type="ARBA" id="ARBA00022816"/>
    </source>
</evidence>
<organism evidence="10 11">
    <name type="scientific">Panagrolaimus superbus</name>
    <dbReference type="NCBI Taxonomy" id="310955"/>
    <lineage>
        <taxon>Eukaryota</taxon>
        <taxon>Metazoa</taxon>
        <taxon>Ecdysozoa</taxon>
        <taxon>Nematoda</taxon>
        <taxon>Chromadorea</taxon>
        <taxon>Rhabditida</taxon>
        <taxon>Tylenchina</taxon>
        <taxon>Panagrolaimomorpha</taxon>
        <taxon>Panagrolaimoidea</taxon>
        <taxon>Panagrolaimidae</taxon>
        <taxon>Panagrolaimus</taxon>
    </lineage>
</organism>
<keyword evidence="3 9" id="KW-0813">Transport</keyword>
<evidence type="ECO:0000256" key="3">
    <source>
        <dbReference type="ARBA" id="ARBA00022448"/>
    </source>
</evidence>
<dbReference type="GO" id="GO:0006606">
    <property type="term" value="P:protein import into nucleus"/>
    <property type="evidence" value="ECO:0007669"/>
    <property type="project" value="TreeGrafter"/>
</dbReference>
<keyword evidence="8 9" id="KW-0539">Nucleus</keyword>
<keyword evidence="9" id="KW-0472">Membrane</keyword>
<dbReference type="GO" id="GO:0031080">
    <property type="term" value="C:nuclear pore outer ring"/>
    <property type="evidence" value="ECO:0007669"/>
    <property type="project" value="TreeGrafter"/>
</dbReference>
<dbReference type="GO" id="GO:0031965">
    <property type="term" value="C:nuclear membrane"/>
    <property type="evidence" value="ECO:0007669"/>
    <property type="project" value="UniProtKB-UniRule"/>
</dbReference>